<evidence type="ECO:0000256" key="3">
    <source>
        <dbReference type="ARBA" id="ARBA00022692"/>
    </source>
</evidence>
<evidence type="ECO:0000259" key="10">
    <source>
        <dbReference type="PROSITE" id="PS50929"/>
    </source>
</evidence>
<dbReference type="Pfam" id="PF00005">
    <property type="entry name" value="ABC_tran"/>
    <property type="match status" value="1"/>
</dbReference>
<dbReference type="GO" id="GO:0034040">
    <property type="term" value="F:ATPase-coupled lipid transmembrane transporter activity"/>
    <property type="evidence" value="ECO:0007669"/>
    <property type="project" value="TreeGrafter"/>
</dbReference>
<dbReference type="EMBL" id="FM864216">
    <property type="protein sequence ID" value="CAT04940.1"/>
    <property type="molecule type" value="Genomic_DNA"/>
</dbReference>
<dbReference type="InterPro" id="IPR003593">
    <property type="entry name" value="AAA+_ATPase"/>
</dbReference>
<evidence type="ECO:0000256" key="5">
    <source>
        <dbReference type="ARBA" id="ARBA00022840"/>
    </source>
</evidence>
<evidence type="ECO:0000313" key="11">
    <source>
        <dbReference type="EMBL" id="CAT04940.1"/>
    </source>
</evidence>
<feature type="transmembrane region" description="Helical" evidence="8">
    <location>
        <begin position="229"/>
        <end position="258"/>
    </location>
</feature>
<proteinExistence type="inferred from homology"/>
<dbReference type="Proteomes" id="UP000001491">
    <property type="component" value="Chromosome"/>
</dbReference>
<dbReference type="eggNOG" id="COG1132">
    <property type="taxonomic scope" value="Bacteria"/>
</dbReference>
<dbReference type="InterPro" id="IPR036640">
    <property type="entry name" value="ABC1_TM_sf"/>
</dbReference>
<dbReference type="InterPro" id="IPR027417">
    <property type="entry name" value="P-loop_NTPase"/>
</dbReference>
<evidence type="ECO:0000256" key="8">
    <source>
        <dbReference type="SAM" id="Phobius"/>
    </source>
</evidence>
<accession>C5J648</accession>
<dbReference type="PROSITE" id="PS50893">
    <property type="entry name" value="ABC_TRANSPORTER_2"/>
    <property type="match status" value="1"/>
</dbReference>
<dbReference type="KEGG" id="mco:MCJ_002490"/>
<keyword evidence="4" id="KW-0547">Nucleotide-binding</keyword>
<protein>
    <submittedName>
        <fullName evidence="11">Multidrug resistance protein homolog</fullName>
    </submittedName>
</protein>
<dbReference type="SMART" id="SM00382">
    <property type="entry name" value="AAA"/>
    <property type="match status" value="1"/>
</dbReference>
<keyword evidence="3 8" id="KW-0812">Transmembrane</keyword>
<evidence type="ECO:0000256" key="6">
    <source>
        <dbReference type="ARBA" id="ARBA00022989"/>
    </source>
</evidence>
<keyword evidence="5" id="KW-0067">ATP-binding</keyword>
<comment type="subcellular location">
    <subcellularLocation>
        <location evidence="1">Cell membrane</location>
        <topology evidence="1">Multi-pass membrane protein</topology>
    </subcellularLocation>
</comment>
<dbReference type="HOGENOM" id="CLU_000604_84_3_14"/>
<dbReference type="SUPFAM" id="SSF90123">
    <property type="entry name" value="ABC transporter transmembrane region"/>
    <property type="match status" value="1"/>
</dbReference>
<feature type="transmembrane region" description="Helical" evidence="8">
    <location>
        <begin position="122"/>
        <end position="143"/>
    </location>
</feature>
<feature type="transmembrane region" description="Helical" evidence="8">
    <location>
        <begin position="149"/>
        <end position="168"/>
    </location>
</feature>
<gene>
    <name evidence="11" type="primary">pr2</name>
    <name evidence="11" type="ordered locus">MCJ_002490</name>
</gene>
<dbReference type="Gene3D" id="3.40.50.300">
    <property type="entry name" value="P-loop containing nucleotide triphosphate hydrolases"/>
    <property type="match status" value="1"/>
</dbReference>
<evidence type="ECO:0000259" key="9">
    <source>
        <dbReference type="PROSITE" id="PS50893"/>
    </source>
</evidence>
<dbReference type="InterPro" id="IPR011527">
    <property type="entry name" value="ABC1_TM_dom"/>
</dbReference>
<dbReference type="AlphaFoldDB" id="C5J648"/>
<organism evidence="11 12">
    <name type="scientific">Mesomycoplasma conjunctivae (strain ATCC 25834 / NCTC 10147 / HRC/581)</name>
    <name type="common">Mycoplasma conjunctivae</name>
    <dbReference type="NCBI Taxonomy" id="572263"/>
    <lineage>
        <taxon>Bacteria</taxon>
        <taxon>Bacillati</taxon>
        <taxon>Mycoplasmatota</taxon>
        <taxon>Mycoplasmoidales</taxon>
        <taxon>Metamycoplasmataceae</taxon>
        <taxon>Mesomycoplasma</taxon>
    </lineage>
</organism>
<keyword evidence="12" id="KW-1185">Reference proteome</keyword>
<feature type="transmembrane region" description="Helical" evidence="8">
    <location>
        <begin position="7"/>
        <end position="26"/>
    </location>
</feature>
<comment type="similarity">
    <text evidence="2">Belongs to the ABC transporter superfamily.</text>
</comment>
<feature type="domain" description="ABC transporter" evidence="9">
    <location>
        <begin position="322"/>
        <end position="529"/>
    </location>
</feature>
<sequence length="529" mass="60954">MKKITKLYLINAFFVIVTLAFTYFGFFAPKLLYEAILANKIKETIIWVVVQIFFILFEALLGTFYASFFNFIFGQTKALGLLHKRLNMFDNQKDMYKTFAQKDSGSTFSKIYNETFNKGQEYFIFFLDIISSILPLFTMMFTIFYIQPIIGAVVLVLTLIWTLFPTVFKKKIESKVANQLKSYENLNDKTTSILSKFEGLLFFNKINLLPKILNTEVKKASIYSRKYNFWLGFSSGINFGLTILFTFISNVFIVILSIVLKQNISATAILISINTASNLFLSRYSETISSVLYFLSLKKQLKVAPLKIEQKESAFDEELQQITISNLSFQYQDKKIFDNINLNFIQGKKYLLRGENGSGKSTLMKILMGFERDYEGEIKFNNTNAKDILQLDIIKKISYVDGKPLLIEGNIYDNIAFFKNVDRKTIDELIMISGLQKYKDSVSEVSHLEDNDFSTGEKQRINFASHIVENKPFVVIDEGLSNVDQANTANIITWLLQKNITLILISHNLDEQIAKQFDYIIDIDKLNKV</sequence>
<dbReference type="Gene3D" id="1.20.1560.10">
    <property type="entry name" value="ABC transporter type 1, transmembrane domain"/>
    <property type="match status" value="1"/>
</dbReference>
<evidence type="ECO:0000256" key="7">
    <source>
        <dbReference type="ARBA" id="ARBA00023136"/>
    </source>
</evidence>
<evidence type="ECO:0000313" key="12">
    <source>
        <dbReference type="Proteomes" id="UP000001491"/>
    </source>
</evidence>
<dbReference type="GO" id="GO:0005524">
    <property type="term" value="F:ATP binding"/>
    <property type="evidence" value="ECO:0007669"/>
    <property type="project" value="UniProtKB-KW"/>
</dbReference>
<dbReference type="GO" id="GO:0005886">
    <property type="term" value="C:plasma membrane"/>
    <property type="evidence" value="ECO:0007669"/>
    <property type="project" value="UniProtKB-SubCell"/>
</dbReference>
<dbReference type="PANTHER" id="PTHR24221:SF654">
    <property type="entry name" value="ATP-BINDING CASSETTE SUB-FAMILY B MEMBER 6"/>
    <property type="match status" value="1"/>
</dbReference>
<dbReference type="InterPro" id="IPR039421">
    <property type="entry name" value="Type_1_exporter"/>
</dbReference>
<evidence type="ECO:0000256" key="4">
    <source>
        <dbReference type="ARBA" id="ARBA00022741"/>
    </source>
</evidence>
<dbReference type="PROSITE" id="PS50929">
    <property type="entry name" value="ABC_TM1F"/>
    <property type="match status" value="1"/>
</dbReference>
<feature type="domain" description="ABC transmembrane type-1" evidence="10">
    <location>
        <begin position="120"/>
        <end position="280"/>
    </location>
</feature>
<name>C5J648_MESCH</name>
<dbReference type="GO" id="GO:0140359">
    <property type="term" value="F:ABC-type transporter activity"/>
    <property type="evidence" value="ECO:0007669"/>
    <property type="project" value="InterPro"/>
</dbReference>
<keyword evidence="6 8" id="KW-1133">Transmembrane helix</keyword>
<dbReference type="GO" id="GO:0016887">
    <property type="term" value="F:ATP hydrolysis activity"/>
    <property type="evidence" value="ECO:0007669"/>
    <property type="project" value="InterPro"/>
</dbReference>
<evidence type="ECO:0000256" key="2">
    <source>
        <dbReference type="ARBA" id="ARBA00005417"/>
    </source>
</evidence>
<dbReference type="SUPFAM" id="SSF52540">
    <property type="entry name" value="P-loop containing nucleoside triphosphate hydrolases"/>
    <property type="match status" value="1"/>
</dbReference>
<reference evidence="12" key="1">
    <citation type="journal article" date="2009" name="BMC Bioinformatics">
        <title>The Mycoplasma conjunctivae genome sequencing, annotation and analysis.</title>
        <authorList>
            <person name="Calderon-Copete S.P."/>
            <person name="Wigger G."/>
            <person name="Wunderlin C."/>
            <person name="Schmidheini T."/>
            <person name="Frey J."/>
            <person name="Quail M.A."/>
            <person name="Falquet L."/>
        </authorList>
    </citation>
    <scope>NUCLEOTIDE SEQUENCE [LARGE SCALE GENOMIC DNA]</scope>
    <source>
        <strain evidence="12">ATCC 25834 / NCTC 10147 / HRC/581</strain>
    </source>
</reference>
<evidence type="ECO:0000256" key="1">
    <source>
        <dbReference type="ARBA" id="ARBA00004651"/>
    </source>
</evidence>
<dbReference type="PANTHER" id="PTHR24221">
    <property type="entry name" value="ATP-BINDING CASSETTE SUB-FAMILY B"/>
    <property type="match status" value="1"/>
</dbReference>
<feature type="transmembrane region" description="Helical" evidence="8">
    <location>
        <begin position="46"/>
        <end position="73"/>
    </location>
</feature>
<keyword evidence="7 8" id="KW-0472">Membrane</keyword>
<dbReference type="InterPro" id="IPR003439">
    <property type="entry name" value="ABC_transporter-like_ATP-bd"/>
</dbReference>